<evidence type="ECO:0000259" key="8">
    <source>
        <dbReference type="PROSITE" id="PS50893"/>
    </source>
</evidence>
<dbReference type="InterPro" id="IPR017871">
    <property type="entry name" value="ABC_transporter-like_CS"/>
</dbReference>
<keyword evidence="6 7" id="KW-0472">Membrane</keyword>
<accession>A0ABR8MYW6</accession>
<sequence>MSIPMSSPKPSRREQWKRTTQLVSILLRIYALTWQQARWGLLGTAVCRLMLALIPLVNMYLVTHLVNAVTEVITAGAELNTVLIILGMQTGLSIASAAIRSLEQMIMAALKLRIQAYIEEKMAEKSTRLPLVYFDRSDYFDSFHRAMGSQHSLILFDNSFMIIQSSITVIGYFTIVVSFHWLLAVGLLIFVIPSLVVNMRIGEQRFMQMINQTAIARRVSYLYNLLIGREAAKEIRLFGLSSHLIDQWRTSFMLNAKQKLKLERKGIAMNWGVDSFNNIVSSSLIIGLAWLGTKGRLSIGQYVALTEAFNSVNSQLMSISNNLSFMYQNVLYAQELFTFLDTPEEHSQQSAHALPLAKPLRQGIDIRDLSFQYPNQPFPTLHQVNLHIPPGCKIAIVGDNGAGKSTLAKCILGLYSASEGSVEYDGVNILDLDPAELRKRVTAVFQDFVRFQSTVRDNIGFGALDRLSDNSWLEVAASKSGADEIIESLPMQFDTMLGPMFDGGRELSQGQWQKIAISRAYFRDAELVVLDEPTASMDPMTEAAIFENFLQIAEGKTTLLISHRLGICKAVDLIIVMKHGRIVEQGTHEQLLRLGGEYEQMYQIQSKWYDSETAAV</sequence>
<feature type="transmembrane region" description="Helical" evidence="7">
    <location>
        <begin position="179"/>
        <end position="199"/>
    </location>
</feature>
<evidence type="ECO:0000256" key="3">
    <source>
        <dbReference type="ARBA" id="ARBA00022741"/>
    </source>
</evidence>
<proteinExistence type="predicted"/>
<dbReference type="SUPFAM" id="SSF90123">
    <property type="entry name" value="ABC transporter transmembrane region"/>
    <property type="match status" value="1"/>
</dbReference>
<feature type="transmembrane region" description="Helical" evidence="7">
    <location>
        <begin position="39"/>
        <end position="62"/>
    </location>
</feature>
<feature type="transmembrane region" description="Helical" evidence="7">
    <location>
        <begin position="82"/>
        <end position="102"/>
    </location>
</feature>
<evidence type="ECO:0000313" key="10">
    <source>
        <dbReference type="EMBL" id="MBD3920130.1"/>
    </source>
</evidence>
<dbReference type="SUPFAM" id="SSF52540">
    <property type="entry name" value="P-loop containing nucleoside triphosphate hydrolases"/>
    <property type="match status" value="1"/>
</dbReference>
<dbReference type="InterPro" id="IPR027417">
    <property type="entry name" value="P-loop_NTPase"/>
</dbReference>
<dbReference type="Gene3D" id="1.20.1560.10">
    <property type="entry name" value="ABC transporter type 1, transmembrane domain"/>
    <property type="match status" value="1"/>
</dbReference>
<dbReference type="PROSITE" id="PS50929">
    <property type="entry name" value="ABC_TM1F"/>
    <property type="match status" value="1"/>
</dbReference>
<protein>
    <submittedName>
        <fullName evidence="10">ABC transporter ATP-binding protein</fullName>
    </submittedName>
</protein>
<comment type="subcellular location">
    <subcellularLocation>
        <location evidence="1">Cell membrane</location>
        <topology evidence="1">Multi-pass membrane protein</topology>
    </subcellularLocation>
</comment>
<dbReference type="Gene3D" id="3.40.50.300">
    <property type="entry name" value="P-loop containing nucleotide triphosphate hydrolases"/>
    <property type="match status" value="1"/>
</dbReference>
<evidence type="ECO:0000313" key="11">
    <source>
        <dbReference type="Proteomes" id="UP000609346"/>
    </source>
</evidence>
<dbReference type="EMBL" id="JACXZA010000003">
    <property type="protein sequence ID" value="MBD3920130.1"/>
    <property type="molecule type" value="Genomic_DNA"/>
</dbReference>
<dbReference type="GO" id="GO:0005524">
    <property type="term" value="F:ATP binding"/>
    <property type="evidence" value="ECO:0007669"/>
    <property type="project" value="UniProtKB-KW"/>
</dbReference>
<dbReference type="InterPro" id="IPR036640">
    <property type="entry name" value="ABC1_TM_sf"/>
</dbReference>
<dbReference type="PROSITE" id="PS50893">
    <property type="entry name" value="ABC_TRANSPORTER_2"/>
    <property type="match status" value="1"/>
</dbReference>
<keyword evidence="3" id="KW-0547">Nucleotide-binding</keyword>
<evidence type="ECO:0000256" key="1">
    <source>
        <dbReference type="ARBA" id="ARBA00004651"/>
    </source>
</evidence>
<dbReference type="Proteomes" id="UP000609346">
    <property type="component" value="Unassembled WGS sequence"/>
</dbReference>
<evidence type="ECO:0000256" key="7">
    <source>
        <dbReference type="SAM" id="Phobius"/>
    </source>
</evidence>
<keyword evidence="2 7" id="KW-0812">Transmembrane</keyword>
<evidence type="ECO:0000256" key="4">
    <source>
        <dbReference type="ARBA" id="ARBA00022840"/>
    </source>
</evidence>
<dbReference type="InterPro" id="IPR003439">
    <property type="entry name" value="ABC_transporter-like_ATP-bd"/>
</dbReference>
<feature type="domain" description="ABC transporter" evidence="8">
    <location>
        <begin position="364"/>
        <end position="604"/>
    </location>
</feature>
<dbReference type="Pfam" id="PF00005">
    <property type="entry name" value="ABC_tran"/>
    <property type="match status" value="1"/>
</dbReference>
<organism evidence="10 11">
    <name type="scientific">Paenibacillus terricola</name>
    <dbReference type="NCBI Taxonomy" id="2763503"/>
    <lineage>
        <taxon>Bacteria</taxon>
        <taxon>Bacillati</taxon>
        <taxon>Bacillota</taxon>
        <taxon>Bacilli</taxon>
        <taxon>Bacillales</taxon>
        <taxon>Paenibacillaceae</taxon>
        <taxon>Paenibacillus</taxon>
    </lineage>
</organism>
<comment type="caution">
    <text evidence="10">The sequence shown here is derived from an EMBL/GenBank/DDBJ whole genome shotgun (WGS) entry which is preliminary data.</text>
</comment>
<keyword evidence="4 10" id="KW-0067">ATP-binding</keyword>
<dbReference type="InterPro" id="IPR039421">
    <property type="entry name" value="Type_1_exporter"/>
</dbReference>
<evidence type="ECO:0000256" key="6">
    <source>
        <dbReference type="ARBA" id="ARBA00023136"/>
    </source>
</evidence>
<evidence type="ECO:0000256" key="5">
    <source>
        <dbReference type="ARBA" id="ARBA00022989"/>
    </source>
</evidence>
<keyword evidence="5 7" id="KW-1133">Transmembrane helix</keyword>
<dbReference type="InterPro" id="IPR011527">
    <property type="entry name" value="ABC1_TM_dom"/>
</dbReference>
<dbReference type="PANTHER" id="PTHR43394">
    <property type="entry name" value="ATP-DEPENDENT PERMEASE MDL1, MITOCHONDRIAL"/>
    <property type="match status" value="1"/>
</dbReference>
<dbReference type="PROSITE" id="PS00211">
    <property type="entry name" value="ABC_TRANSPORTER_1"/>
    <property type="match status" value="1"/>
</dbReference>
<dbReference type="SMART" id="SM00382">
    <property type="entry name" value="AAA"/>
    <property type="match status" value="1"/>
</dbReference>
<dbReference type="RefSeq" id="WP_191204376.1">
    <property type="nucleotide sequence ID" value="NZ_JACXZA010000003.1"/>
</dbReference>
<reference evidence="10 11" key="1">
    <citation type="submission" date="2020-09" db="EMBL/GenBank/DDBJ databases">
        <title>Paenibacillus sp. strain PR3 16S rRNA gene Genome sequencing and assembly.</title>
        <authorList>
            <person name="Kim J."/>
        </authorList>
    </citation>
    <scope>NUCLEOTIDE SEQUENCE [LARGE SCALE GENOMIC DNA]</scope>
    <source>
        <strain evidence="10 11">PR3</strain>
    </source>
</reference>
<dbReference type="PANTHER" id="PTHR43394:SF1">
    <property type="entry name" value="ATP-BINDING CASSETTE SUB-FAMILY B MEMBER 10, MITOCHONDRIAL"/>
    <property type="match status" value="1"/>
</dbReference>
<evidence type="ECO:0000259" key="9">
    <source>
        <dbReference type="PROSITE" id="PS50929"/>
    </source>
</evidence>
<dbReference type="InterPro" id="IPR003593">
    <property type="entry name" value="AAA+_ATPase"/>
</dbReference>
<feature type="domain" description="ABC transmembrane type-1" evidence="9">
    <location>
        <begin position="39"/>
        <end position="328"/>
    </location>
</feature>
<keyword evidence="11" id="KW-1185">Reference proteome</keyword>
<name>A0ABR8MYW6_9BACL</name>
<evidence type="ECO:0000256" key="2">
    <source>
        <dbReference type="ARBA" id="ARBA00022692"/>
    </source>
</evidence>
<gene>
    <name evidence="10" type="ORF">H8B09_15300</name>
</gene>